<evidence type="ECO:0000313" key="6">
    <source>
        <dbReference type="Proteomes" id="UP001642483"/>
    </source>
</evidence>
<comment type="caution">
    <text evidence="2">Lacks conserved residue(s) required for the propagation of feature annotation.</text>
</comment>
<feature type="chain" id="PRO_5047475283" description="P-type domain-containing protein" evidence="3">
    <location>
        <begin position="21"/>
        <end position="791"/>
    </location>
</feature>
<dbReference type="CDD" id="cd00111">
    <property type="entry name" value="Trefoil"/>
    <property type="match status" value="2"/>
</dbReference>
<proteinExistence type="predicted"/>
<evidence type="ECO:0000256" key="3">
    <source>
        <dbReference type="SAM" id="SignalP"/>
    </source>
</evidence>
<dbReference type="SMART" id="SM00018">
    <property type="entry name" value="PD"/>
    <property type="match status" value="2"/>
</dbReference>
<dbReference type="SUPFAM" id="SSF57492">
    <property type="entry name" value="Trefoil"/>
    <property type="match status" value="2"/>
</dbReference>
<evidence type="ECO:0000259" key="4">
    <source>
        <dbReference type="PROSITE" id="PS51448"/>
    </source>
</evidence>
<feature type="domain" description="P-type" evidence="4">
    <location>
        <begin position="25"/>
        <end position="78"/>
    </location>
</feature>
<dbReference type="PROSITE" id="PS51448">
    <property type="entry name" value="P_TREFOIL_2"/>
    <property type="match status" value="3"/>
</dbReference>
<feature type="signal peptide" evidence="3">
    <location>
        <begin position="1"/>
        <end position="20"/>
    </location>
</feature>
<dbReference type="EMBL" id="CAWYQH010000141">
    <property type="protein sequence ID" value="CAK8694289.1"/>
    <property type="molecule type" value="Genomic_DNA"/>
</dbReference>
<evidence type="ECO:0000313" key="5">
    <source>
        <dbReference type="EMBL" id="CAK8694289.1"/>
    </source>
</evidence>
<organism evidence="5 6">
    <name type="scientific">Clavelina lepadiformis</name>
    <name type="common">Light-bulb sea squirt</name>
    <name type="synonym">Ascidia lepadiformis</name>
    <dbReference type="NCBI Taxonomy" id="159417"/>
    <lineage>
        <taxon>Eukaryota</taxon>
        <taxon>Metazoa</taxon>
        <taxon>Chordata</taxon>
        <taxon>Tunicata</taxon>
        <taxon>Ascidiacea</taxon>
        <taxon>Aplousobranchia</taxon>
        <taxon>Clavelinidae</taxon>
        <taxon>Clavelina</taxon>
    </lineage>
</organism>
<name>A0ABP0GUG6_CLALP</name>
<dbReference type="Proteomes" id="UP001642483">
    <property type="component" value="Unassembled WGS sequence"/>
</dbReference>
<accession>A0ABP0GUG6</accession>
<reference evidence="5 6" key="1">
    <citation type="submission" date="2024-02" db="EMBL/GenBank/DDBJ databases">
        <authorList>
            <person name="Daric V."/>
            <person name="Darras S."/>
        </authorList>
    </citation>
    <scope>NUCLEOTIDE SEQUENCE [LARGE SCALE GENOMIC DNA]</scope>
</reference>
<evidence type="ECO:0000256" key="2">
    <source>
        <dbReference type="PROSITE-ProRule" id="PRU00779"/>
    </source>
</evidence>
<dbReference type="InterPro" id="IPR000519">
    <property type="entry name" value="P_trefoil_dom"/>
</dbReference>
<feature type="domain" description="P-type" evidence="4">
    <location>
        <begin position="660"/>
        <end position="722"/>
    </location>
</feature>
<dbReference type="Pfam" id="PF00088">
    <property type="entry name" value="Trefoil"/>
    <property type="match status" value="2"/>
</dbReference>
<protein>
    <recommendedName>
        <fullName evidence="4">P-type domain-containing protein</fullName>
    </recommendedName>
</protein>
<feature type="domain" description="P-type" evidence="4">
    <location>
        <begin position="601"/>
        <end position="652"/>
    </location>
</feature>
<dbReference type="PANTHER" id="PTHR13826:SF14">
    <property type="entry name" value="TREFOIL FACTOR 2"/>
    <property type="match status" value="1"/>
</dbReference>
<keyword evidence="3" id="KW-0732">Signal</keyword>
<dbReference type="PANTHER" id="PTHR13826">
    <property type="entry name" value="INTESTINAL TREFOIL FACTOR-RELATED"/>
    <property type="match status" value="1"/>
</dbReference>
<comment type="caution">
    <text evidence="5">The sequence shown here is derived from an EMBL/GenBank/DDBJ whole genome shotgun (WGS) entry which is preliminary data.</text>
</comment>
<dbReference type="Gene3D" id="4.10.110.10">
    <property type="entry name" value="Spasmolytic Protein, domain 1"/>
    <property type="match status" value="2"/>
</dbReference>
<dbReference type="InterPro" id="IPR017994">
    <property type="entry name" value="P_trefoil_chordata"/>
</dbReference>
<keyword evidence="6" id="KW-1185">Reference proteome</keyword>
<sequence length="791" mass="87917">MRLYVQALALVVLLSTGVKPQRLHPRCVSPDSRKISCGNYADAGITQHECEITRGCCFDQKTKFGAGLRLVPWCYKGKYEITNSTLSTSTSPTTDSENEDGNPYKLSMYAYLQMKKDDVPQSIINSLLADSIPNGEWLYALRDGRLDKNEMMQLMKGSAKMNLNPVLAQYLRGDDMKGIVFNQVAKTYGVDPTISQLMMTDKKNPLMNHLLSKATAKTQLDPMSSLVLSSMTSGELTKSNVNNFMIDQMFKHESRFSREAYKAFIAGKKNSALKWAFLAASEKTTPIRKHYPINEAMFAYMVDNHKKFPGKISPSIIFSLAMNESIAALGNEGKTFAELFGVGAFDYVCAAHDADWRISCEALEGRIYPSSLECINAGCCLHESSTPGGRPLCYENIFGNIGVGILEHIWDEDYIVQNVFGGQLPSLENFYPDGIPWIPSSEISSEYSVDRDPSQPSWFETLQIGNGGYMLPMPTALPVFKPSKFRPNFKWEPHGEATAFPNTVTELPDGMSGLVTSSQGLIDGKYVPDEPSGPIVQSLSLQVFQSCRGVLKEKRMKYSCLSNAVALSEGGEQQCLTMECCYDPDWSDLSVPACFRKASYGQCHTVPEGQRVDCGHPGITKDECVSNPRCCYDSTIDVTNAGSSAPWCFFKLQSFVTNEERCERVGHTDREPCLTSTFDFNYNGFMSEESCVSAGCCYEEVRVSFLMQALGQIAPPPCYKKKQIVIERTVAPPIVEPAPPAPALYCKDRSELDPRDRTECEADGFHTCVNVKGCCYMPEFFIPGPWCYERS</sequence>
<dbReference type="InterPro" id="IPR044913">
    <property type="entry name" value="P_trefoil_dom_sf"/>
</dbReference>
<gene>
    <name evidence="5" type="ORF">CVLEPA_LOCUS27670</name>
</gene>
<evidence type="ECO:0000256" key="1">
    <source>
        <dbReference type="ARBA" id="ARBA00023157"/>
    </source>
</evidence>
<keyword evidence="1" id="KW-1015">Disulfide bond</keyword>